<sequence length="211" mass="24637">RKMMNYDHSSNEEYGTMELDQMIQDEFFDSSDSDKEVDMIMLISMQEEMDQHVEYIHNCKGSIKGRRVVNQDRVSVVRYCTRTTLLRTQLFWMIHGFFAVFCMRKSLVLRIVEGVEEHDDYFKMKRDCCAQFSFYVKQKCTVALRMLALGTTAYAVGEMVRMGEITCMKSPVKFACAMVQVFGAEYLREPNAYDTKKLLTIEEARGFQGML</sequence>
<reference evidence="2" key="1">
    <citation type="journal article" date="2014" name="Science">
        <title>Ancient hybridizations among the ancestral genomes of bread wheat.</title>
        <authorList>
            <consortium name="International Wheat Genome Sequencing Consortium,"/>
            <person name="Marcussen T."/>
            <person name="Sandve S.R."/>
            <person name="Heier L."/>
            <person name="Spannagl M."/>
            <person name="Pfeifer M."/>
            <person name="Jakobsen K.S."/>
            <person name="Wulff B.B."/>
            <person name="Steuernagel B."/>
            <person name="Mayer K.F."/>
            <person name="Olsen O.A."/>
        </authorList>
    </citation>
    <scope>NUCLEOTIDE SEQUENCE [LARGE SCALE GENOMIC DNA]</scope>
    <source>
        <strain evidence="2">cv. AL8/78</strain>
    </source>
</reference>
<dbReference type="EnsemblPlants" id="AET5Gv20979600.1">
    <property type="protein sequence ID" value="AET5Gv20979600.1"/>
    <property type="gene ID" value="AET5Gv20979600"/>
</dbReference>
<dbReference type="PANTHER" id="PTHR47150:SF7">
    <property type="entry name" value="NUCLEASE"/>
    <property type="match status" value="1"/>
</dbReference>
<evidence type="ECO:0000313" key="1">
    <source>
        <dbReference type="EnsemblPlants" id="AET5Gv20979600.1"/>
    </source>
</evidence>
<reference evidence="1" key="3">
    <citation type="journal article" date="2017" name="Nature">
        <title>Genome sequence of the progenitor of the wheat D genome Aegilops tauschii.</title>
        <authorList>
            <person name="Luo M.C."/>
            <person name="Gu Y.Q."/>
            <person name="Puiu D."/>
            <person name="Wang H."/>
            <person name="Twardziok S.O."/>
            <person name="Deal K.R."/>
            <person name="Huo N."/>
            <person name="Zhu T."/>
            <person name="Wang L."/>
            <person name="Wang Y."/>
            <person name="McGuire P.E."/>
            <person name="Liu S."/>
            <person name="Long H."/>
            <person name="Ramasamy R.K."/>
            <person name="Rodriguez J.C."/>
            <person name="Van S.L."/>
            <person name="Yuan L."/>
            <person name="Wang Z."/>
            <person name="Xia Z."/>
            <person name="Xiao L."/>
            <person name="Anderson O.D."/>
            <person name="Ouyang S."/>
            <person name="Liang Y."/>
            <person name="Zimin A.V."/>
            <person name="Pertea G."/>
            <person name="Qi P."/>
            <person name="Bennetzen J.L."/>
            <person name="Dai X."/>
            <person name="Dawson M.W."/>
            <person name="Muller H.G."/>
            <person name="Kugler K."/>
            <person name="Rivarola-Duarte L."/>
            <person name="Spannagl M."/>
            <person name="Mayer K.F.X."/>
            <person name="Lu F.H."/>
            <person name="Bevan M.W."/>
            <person name="Leroy P."/>
            <person name="Li P."/>
            <person name="You F.M."/>
            <person name="Sun Q."/>
            <person name="Liu Z."/>
            <person name="Lyons E."/>
            <person name="Wicker T."/>
            <person name="Salzberg S.L."/>
            <person name="Devos K.M."/>
            <person name="Dvorak J."/>
        </authorList>
    </citation>
    <scope>NUCLEOTIDE SEQUENCE [LARGE SCALE GENOMIC DNA]</scope>
    <source>
        <strain evidence="1">cv. AL8/78</strain>
    </source>
</reference>
<protein>
    <submittedName>
        <fullName evidence="1">Uncharacterized protein</fullName>
    </submittedName>
</protein>
<dbReference type="AlphaFoldDB" id="A0A453LZG4"/>
<reference evidence="1" key="5">
    <citation type="journal article" date="2021" name="G3 (Bethesda)">
        <title>Aegilops tauschii genome assembly Aet v5.0 features greater sequence contiguity and improved annotation.</title>
        <authorList>
            <person name="Wang L."/>
            <person name="Zhu T."/>
            <person name="Rodriguez J.C."/>
            <person name="Deal K.R."/>
            <person name="Dubcovsky J."/>
            <person name="McGuire P.E."/>
            <person name="Lux T."/>
            <person name="Spannagl M."/>
            <person name="Mayer K.F.X."/>
            <person name="Baldrich P."/>
            <person name="Meyers B.C."/>
            <person name="Huo N."/>
            <person name="Gu Y.Q."/>
            <person name="Zhou H."/>
            <person name="Devos K.M."/>
            <person name="Bennetzen J.L."/>
            <person name="Unver T."/>
            <person name="Budak H."/>
            <person name="Gulick P.J."/>
            <person name="Galiba G."/>
            <person name="Kalapos B."/>
            <person name="Nelson D.R."/>
            <person name="Li P."/>
            <person name="You F.M."/>
            <person name="Luo M.C."/>
            <person name="Dvorak J."/>
        </authorList>
    </citation>
    <scope>NUCLEOTIDE SEQUENCE [LARGE SCALE GENOMIC DNA]</scope>
    <source>
        <strain evidence="1">cv. AL8/78</strain>
    </source>
</reference>
<organism evidence="1 2">
    <name type="scientific">Aegilops tauschii subsp. strangulata</name>
    <name type="common">Goatgrass</name>
    <dbReference type="NCBI Taxonomy" id="200361"/>
    <lineage>
        <taxon>Eukaryota</taxon>
        <taxon>Viridiplantae</taxon>
        <taxon>Streptophyta</taxon>
        <taxon>Embryophyta</taxon>
        <taxon>Tracheophyta</taxon>
        <taxon>Spermatophyta</taxon>
        <taxon>Magnoliopsida</taxon>
        <taxon>Liliopsida</taxon>
        <taxon>Poales</taxon>
        <taxon>Poaceae</taxon>
        <taxon>BOP clade</taxon>
        <taxon>Pooideae</taxon>
        <taxon>Triticodae</taxon>
        <taxon>Triticeae</taxon>
        <taxon>Triticinae</taxon>
        <taxon>Aegilops</taxon>
    </lineage>
</organism>
<dbReference type="STRING" id="200361.A0A453LZG4"/>
<reference evidence="1" key="4">
    <citation type="submission" date="2019-03" db="UniProtKB">
        <authorList>
            <consortium name="EnsemblPlants"/>
        </authorList>
    </citation>
    <scope>IDENTIFICATION</scope>
</reference>
<dbReference type="Proteomes" id="UP000015105">
    <property type="component" value="Chromosome 5D"/>
</dbReference>
<name>A0A453LZG4_AEGTS</name>
<dbReference type="PANTHER" id="PTHR47150">
    <property type="entry name" value="OS12G0169200 PROTEIN"/>
    <property type="match status" value="1"/>
</dbReference>
<dbReference type="Gramene" id="AET5Gv20979600.1">
    <property type="protein sequence ID" value="AET5Gv20979600.1"/>
    <property type="gene ID" value="AET5Gv20979600"/>
</dbReference>
<keyword evidence="2" id="KW-1185">Reference proteome</keyword>
<accession>A0A453LZG4</accession>
<evidence type="ECO:0000313" key="2">
    <source>
        <dbReference type="Proteomes" id="UP000015105"/>
    </source>
</evidence>
<proteinExistence type="predicted"/>
<reference evidence="2" key="2">
    <citation type="journal article" date="2017" name="Nat. Plants">
        <title>The Aegilops tauschii genome reveals multiple impacts of transposons.</title>
        <authorList>
            <person name="Zhao G."/>
            <person name="Zou C."/>
            <person name="Li K."/>
            <person name="Wang K."/>
            <person name="Li T."/>
            <person name="Gao L."/>
            <person name="Zhang X."/>
            <person name="Wang H."/>
            <person name="Yang Z."/>
            <person name="Liu X."/>
            <person name="Jiang W."/>
            <person name="Mao L."/>
            <person name="Kong X."/>
            <person name="Jiao Y."/>
            <person name="Jia J."/>
        </authorList>
    </citation>
    <scope>NUCLEOTIDE SEQUENCE [LARGE SCALE GENOMIC DNA]</scope>
    <source>
        <strain evidence="2">cv. AL8/78</strain>
    </source>
</reference>